<name>A0ABX1TNV0_9GAMM</name>
<dbReference type="SUPFAM" id="SSF53300">
    <property type="entry name" value="vWA-like"/>
    <property type="match status" value="1"/>
</dbReference>
<dbReference type="PANTHER" id="PTHR33608:SF12">
    <property type="entry name" value="DUF58 DOMAIN-CONTAINING PROTEIN"/>
    <property type="match status" value="1"/>
</dbReference>
<evidence type="ECO:0000259" key="1">
    <source>
        <dbReference type="Pfam" id="PF01882"/>
    </source>
</evidence>
<sequence length="343" mass="38085">MLKEIRKRIQQGFIASDSTSLQSPAPLSPTGTRGVAVSIEELLRLRDQAAGLGFSPQRRVLSTQAGGYVSPYRGRGMEFEEVRAYQPGDDIRNMDWRVTARTGRPHTKLFREERERPVLFLVDLGPNMAFGTRIAFKSVVAARAAALLAWAARDNGDRIGGIVFAGKQHRELRPAGRERGLLPFLKALVDMQPTGIMPAETGNGHWVEILRRLTSIVRPGSLIFLLSDFRGLPQQAEQSFARLVAHNDVVSILVFDPVEATAPPAGRYPLSDGQRFAVLDTGDPTVVEAYRNRFAFHRDAVRALCHRHGSHFLTLATSQPVPETLRRGLIVHHRRPGARTTRP</sequence>
<feature type="domain" description="DUF58" evidence="1">
    <location>
        <begin position="81"/>
        <end position="298"/>
    </location>
</feature>
<evidence type="ECO:0000313" key="2">
    <source>
        <dbReference type="EMBL" id="NMQ19724.1"/>
    </source>
</evidence>
<organism evidence="2 3">
    <name type="scientific">Candidatus Competibacter phosphatis</name>
    <dbReference type="NCBI Taxonomy" id="221280"/>
    <lineage>
        <taxon>Bacteria</taxon>
        <taxon>Pseudomonadati</taxon>
        <taxon>Pseudomonadota</taxon>
        <taxon>Gammaproteobacteria</taxon>
        <taxon>Candidatus Competibacteraceae</taxon>
        <taxon>Candidatus Competibacter</taxon>
    </lineage>
</organism>
<dbReference type="PANTHER" id="PTHR33608">
    <property type="entry name" value="BLL2464 PROTEIN"/>
    <property type="match status" value="1"/>
</dbReference>
<comment type="caution">
    <text evidence="2">The sequence shown here is derived from an EMBL/GenBank/DDBJ whole genome shotgun (WGS) entry which is preliminary data.</text>
</comment>
<dbReference type="InterPro" id="IPR002881">
    <property type="entry name" value="DUF58"/>
</dbReference>
<gene>
    <name evidence="2" type="ORF">E4P82_11245</name>
</gene>
<evidence type="ECO:0000313" key="3">
    <source>
        <dbReference type="Proteomes" id="UP000760480"/>
    </source>
</evidence>
<keyword evidence="3" id="KW-1185">Reference proteome</keyword>
<dbReference type="Proteomes" id="UP000760480">
    <property type="component" value="Unassembled WGS sequence"/>
</dbReference>
<dbReference type="EMBL" id="SPMZ01000030">
    <property type="protein sequence ID" value="NMQ19724.1"/>
    <property type="molecule type" value="Genomic_DNA"/>
</dbReference>
<protein>
    <submittedName>
        <fullName evidence="2">DUF58 domain-containing protein</fullName>
    </submittedName>
</protein>
<accession>A0ABX1TNV0</accession>
<reference evidence="2 3" key="1">
    <citation type="submission" date="2019-03" db="EMBL/GenBank/DDBJ databases">
        <title>Metabolic reconstructions from genomes of highly enriched 'Candidatus Accumulibacter' and 'Candidatus Competibacter' bioreactor populations.</title>
        <authorList>
            <person name="Annavajhala M.K."/>
            <person name="Welles L."/>
            <person name="Abbas B."/>
            <person name="Sorokin D."/>
            <person name="Park H."/>
            <person name="Van Loosdrecht M."/>
            <person name="Chandran K."/>
        </authorList>
    </citation>
    <scope>NUCLEOTIDE SEQUENCE [LARGE SCALE GENOMIC DNA]</scope>
    <source>
        <strain evidence="2 3">SBR_G</strain>
    </source>
</reference>
<dbReference type="Pfam" id="PF01882">
    <property type="entry name" value="DUF58"/>
    <property type="match status" value="1"/>
</dbReference>
<dbReference type="InterPro" id="IPR036465">
    <property type="entry name" value="vWFA_dom_sf"/>
</dbReference>
<dbReference type="RefSeq" id="WP_169248977.1">
    <property type="nucleotide sequence ID" value="NZ_SPMZ01000030.1"/>
</dbReference>
<proteinExistence type="predicted"/>